<keyword evidence="1" id="KW-0479">Metal-binding</keyword>
<dbReference type="GO" id="GO:0046872">
    <property type="term" value="F:metal ion binding"/>
    <property type="evidence" value="ECO:0007669"/>
    <property type="project" value="UniProtKB-UniRule"/>
</dbReference>
<keyword evidence="1" id="KW-0482">Metalloprotease</keyword>
<dbReference type="STRING" id="2163413.A0A4P6XSR5"/>
<sequence length="413" mass="46447">MSIEDRFNVIAAKIPIVDTHNDFPYLVREQLHYEVQENSKFTFKSGLTCHTDLAKLVKGRVGIQFFSCFIECKDTDPLYQDFNKPTTVVRDTMEQIDFVRRLADMYPDDLEYVSNSAEAITAFRKSGKLAVTMGVEGLHQVDASLAVLRQYFDLGCRYITLTHNCDNPFATAASSVTGGLPDKGLSDFGRKCISEMNRLGMMVDLSHVSVQTMRDALHVTKSPVIFSHSSAYELCKHPRNVPDEILRLVKQNGGVVCVNFYPDFITSAADGKATIQDAVNHILYIAELIGWEHVGLGSDFDGIPEGPEGLEDVSKYPDLIKAVMKQSNASDNEIAMLMGENVLRVWAENENVAERLKQKGQPLIDASWPDREWLFFSYCKAFPEVYPGARDESNNNYSEDQSLNVFKDFDESK</sequence>
<feature type="compositionally biased region" description="Polar residues" evidence="2">
    <location>
        <begin position="394"/>
        <end position="404"/>
    </location>
</feature>
<evidence type="ECO:0000256" key="1">
    <source>
        <dbReference type="RuleBase" id="RU341113"/>
    </source>
</evidence>
<evidence type="ECO:0000313" key="3">
    <source>
        <dbReference type="EMBL" id="QBM89426.1"/>
    </source>
</evidence>
<keyword evidence="1" id="KW-0224">Dipeptidase</keyword>
<dbReference type="Gene3D" id="3.20.20.140">
    <property type="entry name" value="Metal-dependent hydrolases"/>
    <property type="match status" value="1"/>
</dbReference>
<keyword evidence="4" id="KW-1185">Reference proteome</keyword>
<keyword evidence="1" id="KW-0645">Protease</keyword>
<reference evidence="4" key="1">
    <citation type="submission" date="2019-03" db="EMBL/GenBank/DDBJ databases">
        <title>Snf2 controls pulcherriminic acid biosynthesis and connects pigmentation and antifungal activity of the yeast Metschnikowia pulcherrima.</title>
        <authorList>
            <person name="Gore-Lloyd D."/>
            <person name="Sumann I."/>
            <person name="Brachmann A.O."/>
            <person name="Schneeberger K."/>
            <person name="Ortiz-Merino R.A."/>
            <person name="Moreno-Beltran M."/>
            <person name="Schlaefli M."/>
            <person name="Kirner P."/>
            <person name="Santos Kron A."/>
            <person name="Wolfe K.H."/>
            <person name="Piel J."/>
            <person name="Ahrens C.H."/>
            <person name="Henk D."/>
            <person name="Freimoser F.M."/>
        </authorList>
    </citation>
    <scope>NUCLEOTIDE SEQUENCE [LARGE SCALE GENOMIC DNA]</scope>
    <source>
        <strain evidence="4">APC 1.2</strain>
    </source>
</reference>
<dbReference type="EMBL" id="CP034459">
    <property type="protein sequence ID" value="QBM89426.1"/>
    <property type="molecule type" value="Genomic_DNA"/>
</dbReference>
<dbReference type="PROSITE" id="PS51365">
    <property type="entry name" value="RENAL_DIPEPTIDASE_2"/>
    <property type="match status" value="1"/>
</dbReference>
<dbReference type="GO" id="GO:0070573">
    <property type="term" value="F:metallodipeptidase activity"/>
    <property type="evidence" value="ECO:0007669"/>
    <property type="project" value="InterPro"/>
</dbReference>
<dbReference type="SUPFAM" id="SSF51556">
    <property type="entry name" value="Metallo-dependent hydrolases"/>
    <property type="match status" value="1"/>
</dbReference>
<dbReference type="EC" id="3.4.13.19" evidence="1"/>
<protein>
    <recommendedName>
        <fullName evidence="1">Dipeptidase</fullName>
        <ecNumber evidence="1">3.4.13.19</ecNumber>
    </recommendedName>
</protein>
<comment type="catalytic activity">
    <reaction evidence="1">
        <text>an L-aminoacyl-L-amino acid + H2O = 2 an L-alpha-amino acid</text>
        <dbReference type="Rhea" id="RHEA:48940"/>
        <dbReference type="ChEBI" id="CHEBI:15377"/>
        <dbReference type="ChEBI" id="CHEBI:59869"/>
        <dbReference type="ChEBI" id="CHEBI:77460"/>
        <dbReference type="EC" id="3.4.13.19"/>
    </reaction>
</comment>
<comment type="similarity">
    <text evidence="1">Belongs to the metallo-dependent hydrolases superfamily. Peptidase M19 family.</text>
</comment>
<evidence type="ECO:0000313" key="4">
    <source>
        <dbReference type="Proteomes" id="UP000292447"/>
    </source>
</evidence>
<feature type="region of interest" description="Disordered" evidence="2">
    <location>
        <begin position="390"/>
        <end position="413"/>
    </location>
</feature>
<comment type="cofactor">
    <cofactor evidence="1">
        <name>Zn(2+)</name>
        <dbReference type="ChEBI" id="CHEBI:29105"/>
    </cofactor>
</comment>
<dbReference type="CDD" id="cd01301">
    <property type="entry name" value="rDP_like"/>
    <property type="match status" value="1"/>
</dbReference>
<dbReference type="Pfam" id="PF01244">
    <property type="entry name" value="Peptidase_M19"/>
    <property type="match status" value="1"/>
</dbReference>
<organism evidence="3 4">
    <name type="scientific">Metschnikowia aff. pulcherrima</name>
    <dbReference type="NCBI Taxonomy" id="2163413"/>
    <lineage>
        <taxon>Eukaryota</taxon>
        <taxon>Fungi</taxon>
        <taxon>Dikarya</taxon>
        <taxon>Ascomycota</taxon>
        <taxon>Saccharomycotina</taxon>
        <taxon>Pichiomycetes</taxon>
        <taxon>Metschnikowiaceae</taxon>
        <taxon>Metschnikowia</taxon>
    </lineage>
</organism>
<keyword evidence="1" id="KW-0378">Hydrolase</keyword>
<keyword evidence="1" id="KW-0862">Zinc</keyword>
<dbReference type="InterPro" id="IPR032466">
    <property type="entry name" value="Metal_Hydrolase"/>
</dbReference>
<evidence type="ECO:0000256" key="2">
    <source>
        <dbReference type="SAM" id="MobiDB-lite"/>
    </source>
</evidence>
<dbReference type="AlphaFoldDB" id="A0A4P6XSR5"/>
<dbReference type="PANTHER" id="PTHR10443:SF12">
    <property type="entry name" value="DIPEPTIDASE"/>
    <property type="match status" value="1"/>
</dbReference>
<accession>A0A4P6XSR5</accession>
<gene>
    <name evidence="3" type="primary">MPUL0D04980</name>
    <name evidence="3" type="ORF">METSCH_D04980</name>
</gene>
<proteinExistence type="inferred from homology"/>
<dbReference type="Proteomes" id="UP000292447">
    <property type="component" value="Chromosome IV"/>
</dbReference>
<dbReference type="PANTHER" id="PTHR10443">
    <property type="entry name" value="MICROSOMAL DIPEPTIDASE"/>
    <property type="match status" value="1"/>
</dbReference>
<dbReference type="GO" id="GO:0006508">
    <property type="term" value="P:proteolysis"/>
    <property type="evidence" value="ECO:0007669"/>
    <property type="project" value="UniProtKB-KW"/>
</dbReference>
<name>A0A4P6XSR5_9ASCO</name>
<dbReference type="InterPro" id="IPR008257">
    <property type="entry name" value="Pept_M19"/>
</dbReference>